<gene>
    <name evidence="1" type="ORF">SERLADRAFT_439195</name>
</gene>
<dbReference type="GeneID" id="18815158"/>
<dbReference type="HOGENOM" id="CLU_000384_32_1_1"/>
<sequence>MLMRMYLFQKKICLDVGVEDLAQGIVHPTSALLDSGTNSIFIDQVWAEQVGLPLVKLDMSIPIYNVDGKINLTLGWTWLFKHNPEINWQTGAITLSHCPQECDDLGKPSHVCQTELDERINTGHIYAKLRSLDKIDNDNDEVKPEEEIKRLVPPEYHDFWKVFSKHKSERFPEAKPWVLRFLLDI</sequence>
<protein>
    <recommendedName>
        <fullName evidence="3">Peptidase A2 domain-containing protein</fullName>
    </recommendedName>
</protein>
<dbReference type="RefSeq" id="XP_007319647.1">
    <property type="nucleotide sequence ID" value="XM_007319585.1"/>
</dbReference>
<dbReference type="Proteomes" id="UP000008064">
    <property type="component" value="Unassembled WGS sequence"/>
</dbReference>
<dbReference type="KEGG" id="sla:SERLADRAFT_439195"/>
<organism evidence="2">
    <name type="scientific">Serpula lacrymans var. lacrymans (strain S7.9)</name>
    <name type="common">Dry rot fungus</name>
    <dbReference type="NCBI Taxonomy" id="578457"/>
    <lineage>
        <taxon>Eukaryota</taxon>
        <taxon>Fungi</taxon>
        <taxon>Dikarya</taxon>
        <taxon>Basidiomycota</taxon>
        <taxon>Agaricomycotina</taxon>
        <taxon>Agaricomycetes</taxon>
        <taxon>Agaricomycetidae</taxon>
        <taxon>Boletales</taxon>
        <taxon>Coniophorineae</taxon>
        <taxon>Serpulaceae</taxon>
        <taxon>Serpula</taxon>
    </lineage>
</organism>
<evidence type="ECO:0000313" key="2">
    <source>
        <dbReference type="Proteomes" id="UP000008064"/>
    </source>
</evidence>
<name>F8NZ65_SERL9</name>
<evidence type="ECO:0008006" key="3">
    <source>
        <dbReference type="Google" id="ProtNLM"/>
    </source>
</evidence>
<dbReference type="AlphaFoldDB" id="F8NZ65"/>
<dbReference type="EMBL" id="GL945435">
    <property type="protein sequence ID" value="EGO23885.1"/>
    <property type="molecule type" value="Genomic_DNA"/>
</dbReference>
<reference evidence="2" key="1">
    <citation type="journal article" date="2011" name="Science">
        <title>The plant cell wall-decomposing machinery underlies the functional diversity of forest fungi.</title>
        <authorList>
            <person name="Eastwood D.C."/>
            <person name="Floudas D."/>
            <person name="Binder M."/>
            <person name="Majcherczyk A."/>
            <person name="Schneider P."/>
            <person name="Aerts A."/>
            <person name="Asiegbu F.O."/>
            <person name="Baker S.E."/>
            <person name="Barry K."/>
            <person name="Bendiksby M."/>
            <person name="Blumentritt M."/>
            <person name="Coutinho P.M."/>
            <person name="Cullen D."/>
            <person name="de Vries R.P."/>
            <person name="Gathman A."/>
            <person name="Goodell B."/>
            <person name="Henrissat B."/>
            <person name="Ihrmark K."/>
            <person name="Kauserud H."/>
            <person name="Kohler A."/>
            <person name="LaButti K."/>
            <person name="Lapidus A."/>
            <person name="Lavin J.L."/>
            <person name="Lee Y.-H."/>
            <person name="Lindquist E."/>
            <person name="Lilly W."/>
            <person name="Lucas S."/>
            <person name="Morin E."/>
            <person name="Murat C."/>
            <person name="Oguiza J.A."/>
            <person name="Park J."/>
            <person name="Pisabarro A.G."/>
            <person name="Riley R."/>
            <person name="Rosling A."/>
            <person name="Salamov A."/>
            <person name="Schmidt O."/>
            <person name="Schmutz J."/>
            <person name="Skrede I."/>
            <person name="Stenlid J."/>
            <person name="Wiebenga A."/>
            <person name="Xie X."/>
            <person name="Kuees U."/>
            <person name="Hibbett D.S."/>
            <person name="Hoffmeister D."/>
            <person name="Hoegberg N."/>
            <person name="Martin F."/>
            <person name="Grigoriev I.V."/>
            <person name="Watkinson S.C."/>
        </authorList>
    </citation>
    <scope>NUCLEOTIDE SEQUENCE [LARGE SCALE GENOMIC DNA]</scope>
    <source>
        <strain evidence="2">S7.9</strain>
    </source>
</reference>
<proteinExistence type="predicted"/>
<evidence type="ECO:0000313" key="1">
    <source>
        <dbReference type="EMBL" id="EGO23885.1"/>
    </source>
</evidence>
<dbReference type="OrthoDB" id="2691202at2759"/>
<accession>F8NZ65</accession>